<dbReference type="CDD" id="cd04179">
    <property type="entry name" value="DPM_DPG-synthase_like"/>
    <property type="match status" value="1"/>
</dbReference>
<gene>
    <name evidence="11" type="ORF">NBH00_24445</name>
</gene>
<proteinExistence type="inferred from homology"/>
<evidence type="ECO:0000313" key="12">
    <source>
        <dbReference type="Proteomes" id="UP001056035"/>
    </source>
</evidence>
<keyword evidence="3" id="KW-0328">Glycosyltransferase</keyword>
<dbReference type="InterPro" id="IPR001173">
    <property type="entry name" value="Glyco_trans_2-like"/>
</dbReference>
<organism evidence="11 12">
    <name type="scientific">Paraconexibacter antarcticus</name>
    <dbReference type="NCBI Taxonomy" id="2949664"/>
    <lineage>
        <taxon>Bacteria</taxon>
        <taxon>Bacillati</taxon>
        <taxon>Actinomycetota</taxon>
        <taxon>Thermoleophilia</taxon>
        <taxon>Solirubrobacterales</taxon>
        <taxon>Paraconexibacteraceae</taxon>
        <taxon>Paraconexibacter</taxon>
    </lineage>
</organism>
<keyword evidence="12" id="KW-1185">Reference proteome</keyword>
<keyword evidence="7" id="KW-1133">Transmembrane helix</keyword>
<evidence type="ECO:0000256" key="6">
    <source>
        <dbReference type="ARBA" id="ARBA00022985"/>
    </source>
</evidence>
<dbReference type="SUPFAM" id="SSF53448">
    <property type="entry name" value="Nucleotide-diphospho-sugar transferases"/>
    <property type="match status" value="1"/>
</dbReference>
<keyword evidence="8" id="KW-0472">Membrane</keyword>
<dbReference type="Gene3D" id="3.90.550.10">
    <property type="entry name" value="Spore Coat Polysaccharide Biosynthesis Protein SpsA, Chain A"/>
    <property type="match status" value="1"/>
</dbReference>
<feature type="region of interest" description="Disordered" evidence="9">
    <location>
        <begin position="254"/>
        <end position="280"/>
    </location>
</feature>
<sequence length="280" mass="29538">MPALTPVLTAARTAPPVRAAVPADLRLPGLTIVLPCYDEEANVAAAVAEALAAGARCACATEVVVVDDGSRDGTRGIAELLAVGDPRVRVVAHEQNRGYGAAVRSGITASRMPWVLLTDADLQFDLQELELMLTDAATHDLVAGFRIDRQDPLHRRLAAEAWNRLMRRTFGVAVRDVDCAFKLVRGDAVRALDLRSEGAMISTELYACAERAGLRITEVGVHHRPRTAGEPTGGNAGVILRAFRERRALARELAPARPAAPAAPGAPVAVTATPARGAGS</sequence>
<dbReference type="RefSeq" id="WP_254571175.1">
    <property type="nucleotide sequence ID" value="NZ_CP098502.1"/>
</dbReference>
<evidence type="ECO:0000313" key="11">
    <source>
        <dbReference type="EMBL" id="UTI64474.1"/>
    </source>
</evidence>
<dbReference type="InterPro" id="IPR050256">
    <property type="entry name" value="Glycosyltransferase_2"/>
</dbReference>
<dbReference type="PANTHER" id="PTHR48090:SF3">
    <property type="entry name" value="UNDECAPRENYL-PHOSPHATE 4-DEOXY-4-FORMAMIDO-L-ARABINOSE TRANSFERASE"/>
    <property type="match status" value="1"/>
</dbReference>
<reference evidence="11 12" key="1">
    <citation type="submission" date="2022-06" db="EMBL/GenBank/DDBJ databases">
        <title>Paraconexibacter antarcticus.</title>
        <authorList>
            <person name="Kim C.S."/>
        </authorList>
    </citation>
    <scope>NUCLEOTIDE SEQUENCE [LARGE SCALE GENOMIC DNA]</scope>
    <source>
        <strain evidence="11 12">02-257</strain>
    </source>
</reference>
<evidence type="ECO:0000259" key="10">
    <source>
        <dbReference type="Pfam" id="PF00535"/>
    </source>
</evidence>
<evidence type="ECO:0000256" key="8">
    <source>
        <dbReference type="ARBA" id="ARBA00023136"/>
    </source>
</evidence>
<evidence type="ECO:0000256" key="4">
    <source>
        <dbReference type="ARBA" id="ARBA00022679"/>
    </source>
</evidence>
<evidence type="ECO:0000256" key="3">
    <source>
        <dbReference type="ARBA" id="ARBA00022676"/>
    </source>
</evidence>
<dbReference type="EMBL" id="CP098502">
    <property type="protein sequence ID" value="UTI64474.1"/>
    <property type="molecule type" value="Genomic_DNA"/>
</dbReference>
<dbReference type="Proteomes" id="UP001056035">
    <property type="component" value="Chromosome"/>
</dbReference>
<evidence type="ECO:0000256" key="1">
    <source>
        <dbReference type="ARBA" id="ARBA00006739"/>
    </source>
</evidence>
<dbReference type="InterPro" id="IPR029044">
    <property type="entry name" value="Nucleotide-diphossugar_trans"/>
</dbReference>
<keyword evidence="5" id="KW-0812">Transmembrane</keyword>
<name>A0ABY5DS96_9ACTN</name>
<evidence type="ECO:0000256" key="7">
    <source>
        <dbReference type="ARBA" id="ARBA00022989"/>
    </source>
</evidence>
<protein>
    <submittedName>
        <fullName evidence="11">Glycosyltransferase family 2 protein</fullName>
    </submittedName>
</protein>
<keyword evidence="6" id="KW-0448">Lipopolysaccharide biosynthesis</keyword>
<comment type="similarity">
    <text evidence="1">Belongs to the glycosyltransferase 2 family.</text>
</comment>
<evidence type="ECO:0000256" key="5">
    <source>
        <dbReference type="ARBA" id="ARBA00022692"/>
    </source>
</evidence>
<keyword evidence="4" id="KW-0808">Transferase</keyword>
<dbReference type="Pfam" id="PF00535">
    <property type="entry name" value="Glycos_transf_2"/>
    <property type="match status" value="1"/>
</dbReference>
<dbReference type="PANTHER" id="PTHR48090">
    <property type="entry name" value="UNDECAPRENYL-PHOSPHATE 4-DEOXY-4-FORMAMIDO-L-ARABINOSE TRANSFERASE-RELATED"/>
    <property type="match status" value="1"/>
</dbReference>
<evidence type="ECO:0000256" key="9">
    <source>
        <dbReference type="SAM" id="MobiDB-lite"/>
    </source>
</evidence>
<feature type="domain" description="Glycosyltransferase 2-like" evidence="10">
    <location>
        <begin position="31"/>
        <end position="185"/>
    </location>
</feature>
<evidence type="ECO:0000256" key="2">
    <source>
        <dbReference type="ARBA" id="ARBA00022475"/>
    </source>
</evidence>
<accession>A0ABY5DS96</accession>
<keyword evidence="2" id="KW-1003">Cell membrane</keyword>